<feature type="domain" description="Jacalin-type lectin" evidence="4">
    <location>
        <begin position="149"/>
        <end position="289"/>
    </location>
</feature>
<accession>A0A565AVC3</accession>
<dbReference type="PANTHER" id="PTHR47293:SF66">
    <property type="entry name" value="JACALIN-RELATED LECTIN 11-RELATED"/>
    <property type="match status" value="1"/>
</dbReference>
<protein>
    <recommendedName>
        <fullName evidence="4">Jacalin-type lectin domain-containing protein</fullName>
    </recommendedName>
</protein>
<dbReference type="FunFam" id="2.100.10.30:FF:000001">
    <property type="entry name" value="Jacalin-related lectin 33"/>
    <property type="match status" value="2"/>
</dbReference>
<dbReference type="Pfam" id="PF01419">
    <property type="entry name" value="Jacalin"/>
    <property type="match status" value="2"/>
</dbReference>
<evidence type="ECO:0000259" key="4">
    <source>
        <dbReference type="PROSITE" id="PS51752"/>
    </source>
</evidence>
<comment type="similarity">
    <text evidence="1">Belongs to the jacalin lectin family.</text>
</comment>
<dbReference type="Gene3D" id="2.100.10.30">
    <property type="entry name" value="Jacalin-like lectin domain"/>
    <property type="match status" value="2"/>
</dbReference>
<dbReference type="GO" id="GO:0030246">
    <property type="term" value="F:carbohydrate binding"/>
    <property type="evidence" value="ECO:0007669"/>
    <property type="project" value="UniProtKB-KW"/>
</dbReference>
<gene>
    <name evidence="5" type="ORF">ANE_LOCUS3752</name>
</gene>
<dbReference type="PROSITE" id="PS51752">
    <property type="entry name" value="JACALIN_LECTIN"/>
    <property type="match status" value="2"/>
</dbReference>
<dbReference type="CDD" id="cd09612">
    <property type="entry name" value="Jacalin"/>
    <property type="match status" value="2"/>
</dbReference>
<proteinExistence type="inferred from homology"/>
<evidence type="ECO:0000313" key="5">
    <source>
        <dbReference type="EMBL" id="VVA93307.1"/>
    </source>
</evidence>
<reference evidence="5" key="1">
    <citation type="submission" date="2019-07" db="EMBL/GenBank/DDBJ databases">
        <authorList>
            <person name="Dittberner H."/>
        </authorList>
    </citation>
    <scope>NUCLEOTIDE SEQUENCE [LARGE SCALE GENOMIC DNA]</scope>
</reference>
<dbReference type="Proteomes" id="UP000489600">
    <property type="component" value="Unassembled WGS sequence"/>
</dbReference>
<dbReference type="AlphaFoldDB" id="A0A565AVC3"/>
<evidence type="ECO:0000256" key="3">
    <source>
        <dbReference type="ARBA" id="ARBA00022737"/>
    </source>
</evidence>
<dbReference type="SMART" id="SM00915">
    <property type="entry name" value="Jacalin"/>
    <property type="match status" value="2"/>
</dbReference>
<dbReference type="InterPro" id="IPR001229">
    <property type="entry name" value="Jacalin-like_lectin_dom"/>
</dbReference>
<sequence>MTQRVEAQGGTGGGGWDDGINTGLRKVNVGYDGSCVSYVRFEYFNDGMVRSHAHGVQNNEPQEFVIDYPNEYITSVEGTYAYVSYVHGFVINSLIFKTSTGRTSVRFGNQGFVLENNGRKLVGFHGRAGLALDAIGAYFAPDSSVWVPPKRLEAQGGPGGNIWDDGVFDDVKKVYVGRDAACVTYVKFDYVRDGRIEEIREHGKVVQIPQEFLLDYPNEYITSVEGTYGKVINTNNNILTSLAFTTSEGRTSPTFGATKFVLEDNGRQIVGFHGRSGTVIDAIGAYFAPPPSPC</sequence>
<dbReference type="InterPro" id="IPR036404">
    <property type="entry name" value="Jacalin-like_lectin_dom_sf"/>
</dbReference>
<feature type="domain" description="Jacalin-type lectin" evidence="4">
    <location>
        <begin position="2"/>
        <end position="141"/>
    </location>
</feature>
<keyword evidence="2" id="KW-0430">Lectin</keyword>
<dbReference type="SUPFAM" id="SSF51101">
    <property type="entry name" value="Mannose-binding lectins"/>
    <property type="match status" value="2"/>
</dbReference>
<dbReference type="PANTHER" id="PTHR47293">
    <property type="entry name" value="JACALIN-RELATED LECTIN 3"/>
    <property type="match status" value="1"/>
</dbReference>
<evidence type="ECO:0000313" key="6">
    <source>
        <dbReference type="Proteomes" id="UP000489600"/>
    </source>
</evidence>
<name>A0A565AVC3_9BRAS</name>
<comment type="caution">
    <text evidence="5">The sequence shown here is derived from an EMBL/GenBank/DDBJ whole genome shotgun (WGS) entry which is preliminary data.</text>
</comment>
<dbReference type="EMBL" id="CABITT030000001">
    <property type="protein sequence ID" value="VVA93307.1"/>
    <property type="molecule type" value="Genomic_DNA"/>
</dbReference>
<evidence type="ECO:0000256" key="1">
    <source>
        <dbReference type="ARBA" id="ARBA00006568"/>
    </source>
</evidence>
<keyword evidence="6" id="KW-1185">Reference proteome</keyword>
<dbReference type="OrthoDB" id="4325201at2759"/>
<organism evidence="5 6">
    <name type="scientific">Arabis nemorensis</name>
    <dbReference type="NCBI Taxonomy" id="586526"/>
    <lineage>
        <taxon>Eukaryota</taxon>
        <taxon>Viridiplantae</taxon>
        <taxon>Streptophyta</taxon>
        <taxon>Embryophyta</taxon>
        <taxon>Tracheophyta</taxon>
        <taxon>Spermatophyta</taxon>
        <taxon>Magnoliopsida</taxon>
        <taxon>eudicotyledons</taxon>
        <taxon>Gunneridae</taxon>
        <taxon>Pentapetalae</taxon>
        <taxon>rosids</taxon>
        <taxon>malvids</taxon>
        <taxon>Brassicales</taxon>
        <taxon>Brassicaceae</taxon>
        <taxon>Arabideae</taxon>
        <taxon>Arabis</taxon>
    </lineage>
</organism>
<keyword evidence="3" id="KW-0677">Repeat</keyword>
<dbReference type="InterPro" id="IPR033734">
    <property type="entry name" value="Jacalin-like_lectin_dom_plant"/>
</dbReference>
<evidence type="ECO:0000256" key="2">
    <source>
        <dbReference type="ARBA" id="ARBA00022734"/>
    </source>
</evidence>